<dbReference type="CDD" id="cd00082">
    <property type="entry name" value="HisKA"/>
    <property type="match status" value="1"/>
</dbReference>
<dbReference type="PRINTS" id="PR00344">
    <property type="entry name" value="BCTRLSENSOR"/>
</dbReference>
<evidence type="ECO:0000256" key="5">
    <source>
        <dbReference type="ARBA" id="ARBA00023012"/>
    </source>
</evidence>
<dbReference type="SMART" id="SM00387">
    <property type="entry name" value="HATPase_c"/>
    <property type="match status" value="1"/>
</dbReference>
<evidence type="ECO:0000256" key="1">
    <source>
        <dbReference type="ARBA" id="ARBA00000085"/>
    </source>
</evidence>
<dbReference type="PANTHER" id="PTHR43547:SF2">
    <property type="entry name" value="HYBRID SIGNAL TRANSDUCTION HISTIDINE KINASE C"/>
    <property type="match status" value="1"/>
</dbReference>
<accession>A0ABR9VZD5</accession>
<keyword evidence="5" id="KW-0902">Two-component regulatory system</keyword>
<dbReference type="PROSITE" id="PS50109">
    <property type="entry name" value="HIS_KIN"/>
    <property type="match status" value="1"/>
</dbReference>
<dbReference type="SUPFAM" id="SSF55874">
    <property type="entry name" value="ATPase domain of HSP90 chaperone/DNA topoisomerase II/histidine kinase"/>
    <property type="match status" value="1"/>
</dbReference>
<evidence type="ECO:0000259" key="6">
    <source>
        <dbReference type="PROSITE" id="PS50109"/>
    </source>
</evidence>
<comment type="caution">
    <text evidence="7">The sequence shown here is derived from an EMBL/GenBank/DDBJ whole genome shotgun (WGS) entry which is preliminary data.</text>
</comment>
<dbReference type="InterPro" id="IPR005467">
    <property type="entry name" value="His_kinase_dom"/>
</dbReference>
<evidence type="ECO:0000256" key="3">
    <source>
        <dbReference type="ARBA" id="ARBA00022553"/>
    </source>
</evidence>
<keyword evidence="8" id="KW-1185">Reference proteome</keyword>
<protein>
    <recommendedName>
        <fullName evidence="2">histidine kinase</fullName>
        <ecNumber evidence="2">2.7.13.3</ecNumber>
    </recommendedName>
</protein>
<dbReference type="RefSeq" id="WP_194021344.1">
    <property type="nucleotide sequence ID" value="NZ_JADEVV010000091.1"/>
</dbReference>
<evidence type="ECO:0000256" key="4">
    <source>
        <dbReference type="ARBA" id="ARBA00022777"/>
    </source>
</evidence>
<dbReference type="InterPro" id="IPR004358">
    <property type="entry name" value="Sig_transdc_His_kin-like_C"/>
</dbReference>
<comment type="catalytic activity">
    <reaction evidence="1">
        <text>ATP + protein L-histidine = ADP + protein N-phospho-L-histidine.</text>
        <dbReference type="EC" id="2.7.13.3"/>
    </reaction>
</comment>
<proteinExistence type="predicted"/>
<dbReference type="Gene3D" id="1.10.287.130">
    <property type="match status" value="1"/>
</dbReference>
<dbReference type="EMBL" id="JADEVV010000091">
    <property type="protein sequence ID" value="MBE9255758.1"/>
    <property type="molecule type" value="Genomic_DNA"/>
</dbReference>
<dbReference type="Pfam" id="PF02518">
    <property type="entry name" value="HATPase_c"/>
    <property type="match status" value="1"/>
</dbReference>
<dbReference type="InterPro" id="IPR003661">
    <property type="entry name" value="HisK_dim/P_dom"/>
</dbReference>
<dbReference type="GO" id="GO:0016301">
    <property type="term" value="F:kinase activity"/>
    <property type="evidence" value="ECO:0007669"/>
    <property type="project" value="UniProtKB-KW"/>
</dbReference>
<keyword evidence="4 7" id="KW-0418">Kinase</keyword>
<dbReference type="InterPro" id="IPR036890">
    <property type="entry name" value="HATPase_C_sf"/>
</dbReference>
<evidence type="ECO:0000313" key="7">
    <source>
        <dbReference type="EMBL" id="MBE9255758.1"/>
    </source>
</evidence>
<dbReference type="Proteomes" id="UP000658720">
    <property type="component" value="Unassembled WGS sequence"/>
</dbReference>
<dbReference type="EC" id="2.7.13.3" evidence="2"/>
<dbReference type="InterPro" id="IPR036097">
    <property type="entry name" value="HisK_dim/P_sf"/>
</dbReference>
<name>A0ABR9VZD5_9SYNC</name>
<organism evidence="7 8">
    <name type="scientific">Synechocystis salina LEGE 00031</name>
    <dbReference type="NCBI Taxonomy" id="1828736"/>
    <lineage>
        <taxon>Bacteria</taxon>
        <taxon>Bacillati</taxon>
        <taxon>Cyanobacteriota</taxon>
        <taxon>Cyanophyceae</taxon>
        <taxon>Synechococcales</taxon>
        <taxon>Merismopediaceae</taxon>
        <taxon>Synechocystis</taxon>
    </lineage>
</organism>
<gene>
    <name evidence="7" type="ORF">IQ217_18380</name>
</gene>
<dbReference type="SUPFAM" id="SSF47384">
    <property type="entry name" value="Homodimeric domain of signal transducing histidine kinase"/>
    <property type="match status" value="1"/>
</dbReference>
<reference evidence="7 8" key="1">
    <citation type="submission" date="2020-10" db="EMBL/GenBank/DDBJ databases">
        <authorList>
            <person name="Castelo-Branco R."/>
            <person name="Eusebio N."/>
            <person name="Adriana R."/>
            <person name="Vieira A."/>
            <person name="Brugerolle De Fraissinette N."/>
            <person name="Rezende De Castro R."/>
            <person name="Schneider M.P."/>
            <person name="Vasconcelos V."/>
            <person name="Leao P.N."/>
        </authorList>
    </citation>
    <scope>NUCLEOTIDE SEQUENCE [LARGE SCALE GENOMIC DNA]</scope>
    <source>
        <strain evidence="7 8">LEGE 00031</strain>
    </source>
</reference>
<keyword evidence="4 7" id="KW-0808">Transferase</keyword>
<feature type="domain" description="Histidine kinase" evidence="6">
    <location>
        <begin position="213"/>
        <end position="427"/>
    </location>
</feature>
<evidence type="ECO:0000313" key="8">
    <source>
        <dbReference type="Proteomes" id="UP000658720"/>
    </source>
</evidence>
<keyword evidence="3" id="KW-0597">Phosphoprotein</keyword>
<evidence type="ECO:0000256" key="2">
    <source>
        <dbReference type="ARBA" id="ARBA00012438"/>
    </source>
</evidence>
<dbReference type="Gene3D" id="3.30.565.10">
    <property type="entry name" value="Histidine kinase-like ATPase, C-terminal domain"/>
    <property type="match status" value="1"/>
</dbReference>
<sequence length="439" mass="48311">MFRLVQGQAPHTLHTLGTAAAVNWFKSICLILADNQIQCSVWAKFSGQSPWQTAIADYSQTGLLKHLYWCRPGDGDEPGPVAGLRLDLKTTISPLLLEVDTHWQGESFFCFLSAEISLLILLNESPENPKVVNILQSFSPRVIGHYLNQLKQLLVVADDLPVDLFAPEKLPSSTDLDLVNQLVQGMGPPLKKITSNDNKQPNYTAIANSFVVNLIRELGIPLTNTKTALQLLESFQQKKEARQRYLDLIRQNCDRQTDLITGLQALLEIDATAPSPESVSIADCIMGVIGIYQPIAAEKSITLNSTVVENCPPVACSRADLQAILQRLLENALQFTDSGGRVQIKAYHQEFQVEIVVNDSGCGIARADIPHLFECFFRGQNTSSGIQGAGLGLTIVHRLVERWGGKITVHSRPGQGSNFHIFLPAMVDNSLGHRFVVTN</sequence>
<dbReference type="InterPro" id="IPR003594">
    <property type="entry name" value="HATPase_dom"/>
</dbReference>
<dbReference type="PANTHER" id="PTHR43547">
    <property type="entry name" value="TWO-COMPONENT HISTIDINE KINASE"/>
    <property type="match status" value="1"/>
</dbReference>